<dbReference type="AlphaFoldDB" id="A0A835YU72"/>
<dbReference type="Proteomes" id="UP000664859">
    <property type="component" value="Unassembled WGS sequence"/>
</dbReference>
<evidence type="ECO:0000313" key="3">
    <source>
        <dbReference type="EMBL" id="KAG5177169.1"/>
    </source>
</evidence>
<dbReference type="SUPFAM" id="SSF52540">
    <property type="entry name" value="P-loop containing nucleoside triphosphate hydrolases"/>
    <property type="match status" value="1"/>
</dbReference>
<dbReference type="InterPro" id="IPR042228">
    <property type="entry name" value="Dynein_linker_3"/>
</dbReference>
<dbReference type="GO" id="GO:0045505">
    <property type="term" value="F:dynein intermediate chain binding"/>
    <property type="evidence" value="ECO:0007669"/>
    <property type="project" value="InterPro"/>
</dbReference>
<dbReference type="Gene3D" id="3.20.180.20">
    <property type="entry name" value="Dynein heavy chain, N-terminal domain 2"/>
    <property type="match status" value="1"/>
</dbReference>
<feature type="domain" description="Dynein heavy chain linker" evidence="1">
    <location>
        <begin position="455"/>
        <end position="534"/>
    </location>
</feature>
<dbReference type="GO" id="GO:0051959">
    <property type="term" value="F:dynein light intermediate chain binding"/>
    <property type="evidence" value="ECO:0007669"/>
    <property type="project" value="InterPro"/>
</dbReference>
<dbReference type="InterPro" id="IPR013602">
    <property type="entry name" value="Dynein_heavy_linker"/>
</dbReference>
<dbReference type="EMBL" id="JAFCMP010000528">
    <property type="protein sequence ID" value="KAG5177169.1"/>
    <property type="molecule type" value="Genomic_DNA"/>
</dbReference>
<proteinExistence type="predicted"/>
<dbReference type="Pfam" id="PF08393">
    <property type="entry name" value="DHC_N2"/>
    <property type="match status" value="1"/>
</dbReference>
<dbReference type="PANTHER" id="PTHR45703:SF8">
    <property type="entry name" value="DYNEINS HEAVY CHAIN"/>
    <property type="match status" value="1"/>
</dbReference>
<evidence type="ECO:0000259" key="2">
    <source>
        <dbReference type="Pfam" id="PF12774"/>
    </source>
</evidence>
<protein>
    <submittedName>
        <fullName evidence="3">Hydrolytic ATP binding site of dynein motor region D1-domain-containing protein</fullName>
    </submittedName>
</protein>
<comment type="caution">
    <text evidence="3">The sequence shown here is derived from an EMBL/GenBank/DDBJ whole genome shotgun (WGS) entry which is preliminary data.</text>
</comment>
<dbReference type="InterPro" id="IPR035699">
    <property type="entry name" value="AAA_6"/>
</dbReference>
<dbReference type="GO" id="GO:0007018">
    <property type="term" value="P:microtubule-based movement"/>
    <property type="evidence" value="ECO:0007669"/>
    <property type="project" value="InterPro"/>
</dbReference>
<dbReference type="InterPro" id="IPR027417">
    <property type="entry name" value="P-loop_NTPase"/>
</dbReference>
<organism evidence="3 4">
    <name type="scientific">Tribonema minus</name>
    <dbReference type="NCBI Taxonomy" id="303371"/>
    <lineage>
        <taxon>Eukaryota</taxon>
        <taxon>Sar</taxon>
        <taxon>Stramenopiles</taxon>
        <taxon>Ochrophyta</taxon>
        <taxon>PX clade</taxon>
        <taxon>Xanthophyceae</taxon>
        <taxon>Tribonematales</taxon>
        <taxon>Tribonemataceae</taxon>
        <taxon>Tribonema</taxon>
    </lineage>
</organism>
<evidence type="ECO:0000259" key="1">
    <source>
        <dbReference type="Pfam" id="PF08393"/>
    </source>
</evidence>
<keyword evidence="4" id="KW-1185">Reference proteome</keyword>
<name>A0A835YU72_9STRA</name>
<dbReference type="PANTHER" id="PTHR45703">
    <property type="entry name" value="DYNEIN HEAVY CHAIN"/>
    <property type="match status" value="1"/>
</dbReference>
<dbReference type="OrthoDB" id="5593012at2759"/>
<dbReference type="Pfam" id="PF12774">
    <property type="entry name" value="AAA_6"/>
    <property type="match status" value="1"/>
</dbReference>
<dbReference type="Gene3D" id="3.40.50.300">
    <property type="entry name" value="P-loop containing nucleotide triphosphate hydrolases"/>
    <property type="match status" value="1"/>
</dbReference>
<dbReference type="GO" id="GO:0030286">
    <property type="term" value="C:dynein complex"/>
    <property type="evidence" value="ECO:0007669"/>
    <property type="project" value="InterPro"/>
</dbReference>
<accession>A0A835YU72</accession>
<dbReference type="InterPro" id="IPR026983">
    <property type="entry name" value="DHC"/>
</dbReference>
<evidence type="ECO:0000313" key="4">
    <source>
        <dbReference type="Proteomes" id="UP000664859"/>
    </source>
</evidence>
<dbReference type="GO" id="GO:0005524">
    <property type="term" value="F:ATP binding"/>
    <property type="evidence" value="ECO:0007669"/>
    <property type="project" value="InterPro"/>
</dbReference>
<feature type="domain" description="Dynein heavy chain hydrolytic ATP-binding dynein motor region" evidence="2">
    <location>
        <begin position="589"/>
        <end position="800"/>
    </location>
</feature>
<reference evidence="3" key="1">
    <citation type="submission" date="2021-02" db="EMBL/GenBank/DDBJ databases">
        <title>First Annotated Genome of the Yellow-green Alga Tribonema minus.</title>
        <authorList>
            <person name="Mahan K.M."/>
        </authorList>
    </citation>
    <scope>NUCLEOTIDE SEQUENCE</scope>
    <source>
        <strain evidence="3">UTEX B ZZ1240</strain>
    </source>
</reference>
<sequence length="809" mass="88753">MNSDGNEIKRLLQGLPDWKAYEEFVSSLVVSGLIQDLDSEYTGRCQLPPLLLVELHLLGSEVEYLPPLGTPGDPSSAHLDMQIVPATVASRGDTKQSLVASGTLRDSVQKCIDGILSAGKAFTRLDGREGSYLKEMHEDPEVCAALSRLDARLSSADASARALKRPFLDFKDLWLADLQAAFTDFMREAAYRPATTHHEWQVEGPDGTTGGVTLLHLDKFEAKIRHLLAVQDRLDVEFVRVDAQPVKQAISTWATKWLYSFTHRLQEHVSTSLLYMHSFVTEAHTTLKGFHPDSADTAGVKAALALVKKLQRATPEITRVKLELQPMKTAAAVDVQRDSAAQADEIWAVSQDFRRARPFEEPSLPLGPAMQAQEVRYMEELLDLPPTHFATISTMTADVVQAKTAWGLVQEELPPRVQDWGVCRHLKDSLAAFSIFADIMGSTRCSAMRERHWKVSDSALVELLSESAYIPALQPHLASMFPAIHALEVESPTMVAADGERVPFVRVFRAEGPAETWLTRVAARMQHAVAAAIDAAVKASAEDDAVLSFQVPGAPQGGDAQQQHWTLQHPAQAVLVAIQVAMGTYGARYSNEFIGNCERLCLTPLTDRCFLSLCMALKHQYGGAISGPVGCGKKQMAQELARMFGVPCFLLPCSPATDVGFLLDNLRGLVQSGAWGLWEGMLNLSNEVLSIMATVLRGLREAWVRLIDPQSRDQIYRSAQPGSKVGEIEVQGLTLSLVPSFALFTTLDHTARDSESFRAVAVIAPDVRLVCEALLLAEGFAEWEALTNQLLAFQSLQLGQMKALKSVSR</sequence>
<gene>
    <name evidence="3" type="ORF">JKP88DRAFT_282127</name>
</gene>